<organism evidence="7 8">
    <name type="scientific">Oryctolagus cuniculus</name>
    <name type="common">Rabbit</name>
    <dbReference type="NCBI Taxonomy" id="9986"/>
    <lineage>
        <taxon>Eukaryota</taxon>
        <taxon>Metazoa</taxon>
        <taxon>Chordata</taxon>
        <taxon>Craniata</taxon>
        <taxon>Vertebrata</taxon>
        <taxon>Euteleostomi</taxon>
        <taxon>Mammalia</taxon>
        <taxon>Eutheria</taxon>
        <taxon>Euarchontoglires</taxon>
        <taxon>Glires</taxon>
        <taxon>Lagomorpha</taxon>
        <taxon>Leporidae</taxon>
        <taxon>Oryctolagus</taxon>
    </lineage>
</organism>
<dbReference type="Pfam" id="PF05577">
    <property type="entry name" value="Peptidase_S28"/>
    <property type="match status" value="1"/>
</dbReference>
<dbReference type="SUPFAM" id="SSF53474">
    <property type="entry name" value="alpha/beta-Hydrolases"/>
    <property type="match status" value="1"/>
</dbReference>
<reference evidence="7 8" key="1">
    <citation type="journal article" date="2011" name="Nature">
        <title>A high-resolution map of human evolutionary constraint using 29 mammals.</title>
        <authorList>
            <person name="Lindblad-Toh K."/>
            <person name="Garber M."/>
            <person name="Zuk O."/>
            <person name="Lin M.F."/>
            <person name="Parker B.J."/>
            <person name="Washietl S."/>
            <person name="Kheradpour P."/>
            <person name="Ernst J."/>
            <person name="Jordan G."/>
            <person name="Mauceli E."/>
            <person name="Ward L.D."/>
            <person name="Lowe C.B."/>
            <person name="Holloway A.K."/>
            <person name="Clamp M."/>
            <person name="Gnerre S."/>
            <person name="Alfoldi J."/>
            <person name="Beal K."/>
            <person name="Chang J."/>
            <person name="Clawson H."/>
            <person name="Cuff J."/>
            <person name="Di Palma F."/>
            <person name="Fitzgerald S."/>
            <person name="Flicek P."/>
            <person name="Guttman M."/>
            <person name="Hubisz M.J."/>
            <person name="Jaffe D.B."/>
            <person name="Jungreis I."/>
            <person name="Kent W.J."/>
            <person name="Kostka D."/>
            <person name="Lara M."/>
            <person name="Martins A.L."/>
            <person name="Massingham T."/>
            <person name="Moltke I."/>
            <person name="Raney B.J."/>
            <person name="Rasmussen M.D."/>
            <person name="Robinson J."/>
            <person name="Stark A."/>
            <person name="Vilella A.J."/>
            <person name="Wen J."/>
            <person name="Xie X."/>
            <person name="Zody M.C."/>
            <person name="Baldwin J."/>
            <person name="Bloom T."/>
            <person name="Chin C.W."/>
            <person name="Heiman D."/>
            <person name="Nicol R."/>
            <person name="Nusbaum C."/>
            <person name="Young S."/>
            <person name="Wilkinson J."/>
            <person name="Worley K.C."/>
            <person name="Kovar C.L."/>
            <person name="Muzny D.M."/>
            <person name="Gibbs R.A."/>
            <person name="Cree A."/>
            <person name="Dihn H.H."/>
            <person name="Fowler G."/>
            <person name="Jhangiani S."/>
            <person name="Joshi V."/>
            <person name="Lee S."/>
            <person name="Lewis L.R."/>
            <person name="Nazareth L.V."/>
            <person name="Okwuonu G."/>
            <person name="Santibanez J."/>
            <person name="Warren W.C."/>
            <person name="Mardis E.R."/>
            <person name="Weinstock G.M."/>
            <person name="Wilson R.K."/>
            <person name="Delehaunty K."/>
            <person name="Dooling D."/>
            <person name="Fronik C."/>
            <person name="Fulton L."/>
            <person name="Fulton B."/>
            <person name="Graves T."/>
            <person name="Minx P."/>
            <person name="Sodergren E."/>
            <person name="Birney E."/>
            <person name="Margulies E.H."/>
            <person name="Herrero J."/>
            <person name="Green E.D."/>
            <person name="Haussler D."/>
            <person name="Siepel A."/>
            <person name="Goldman N."/>
            <person name="Pollard K.S."/>
            <person name="Pedersen J.S."/>
            <person name="Lander E.S."/>
            <person name="Kellis M."/>
        </authorList>
    </citation>
    <scope>NUCLEOTIDE SEQUENCE [LARGE SCALE GENOMIC DNA]</scope>
    <source>
        <strain evidence="7 8">Thorbecke inbred</strain>
    </source>
</reference>
<dbReference type="OrthoDB" id="1735038at2759"/>
<proteinExistence type="inferred from homology"/>
<keyword evidence="2" id="KW-0645">Protease</keyword>
<dbReference type="GeneID" id="103348889"/>
<dbReference type="PANTHER" id="PTHR11010:SF117">
    <property type="entry name" value="SERINE PROTEASE 16"/>
    <property type="match status" value="1"/>
</dbReference>
<sequence>MMCAPGWLLRSLLLLLLLCSGTRSFLHRRSRSVPPSSQKHLTEDWFQQKLDHFSDDQTLWSQRYLKNDEFFTPGGPVFLMVEGEVAANPDLLKPNITWVNFARRLGGLCLLLEHRFYGFSRPTENLNTTNLRYLSSRQALEDVANFRRGIVEKLGLFNNKWILVGGSYGGSLAAWLRTKYPDLFVAALASSAPLKAKADFYEFLEVVQTSLAAYNSDCPKAVKNASATLEEILSYPDLHIKVAIDFNLCKLPQVDSEAEKAFFLESLALPFMEAVQFNNRFILSQGNLAKRLSVSDVCNIMTNESLGWPYERYAAVSNMVLKRDGSPCLSTSYKSYVRSLSMTSWRNIQLGSARQWTYQSCNEFGLFQTTTSNNQPFSGIPLSGLLEQCSDIFGPEFNSASLAAAVEATNEAYGGLNVTGSKIIFTNGSLDPWHILGITETIKEDLPAIFIEGESHCADIYLETPQDSLQVIQAREKMFKILETWLIEATAQRN</sequence>
<evidence type="ECO:0000313" key="8">
    <source>
        <dbReference type="Proteomes" id="UP000001811"/>
    </source>
</evidence>
<evidence type="ECO:0000256" key="4">
    <source>
        <dbReference type="ARBA" id="ARBA00022801"/>
    </source>
</evidence>
<dbReference type="Gene3D" id="1.20.120.980">
    <property type="entry name" value="Serine carboxypeptidase S28, SKS domain"/>
    <property type="match status" value="1"/>
</dbReference>
<dbReference type="GO" id="GO:0008239">
    <property type="term" value="F:dipeptidyl-peptidase activity"/>
    <property type="evidence" value="ECO:0007669"/>
    <property type="project" value="TreeGrafter"/>
</dbReference>
<comment type="similarity">
    <text evidence="1">Belongs to the peptidase S28 family.</text>
</comment>
<keyword evidence="4" id="KW-0378">Hydrolase</keyword>
<dbReference type="EMBL" id="AAGW02042867">
    <property type="status" value="NOT_ANNOTATED_CDS"/>
    <property type="molecule type" value="Genomic_DNA"/>
</dbReference>
<dbReference type="GeneTree" id="ENSGT00940000164087"/>
<evidence type="ECO:0000256" key="3">
    <source>
        <dbReference type="ARBA" id="ARBA00022729"/>
    </source>
</evidence>
<dbReference type="Gene3D" id="3.40.50.1820">
    <property type="entry name" value="alpha/beta hydrolase"/>
    <property type="match status" value="1"/>
</dbReference>
<dbReference type="Ensembl" id="ENSOCUT00000045995.1">
    <property type="protein sequence ID" value="ENSOCUP00000038730.1"/>
    <property type="gene ID" value="ENSOCUG00000035786.1"/>
</dbReference>
<evidence type="ECO:0000313" key="7">
    <source>
        <dbReference type="Ensembl" id="ENSOCUP00000038730.1"/>
    </source>
</evidence>
<dbReference type="AlphaFoldDB" id="A0A5F9CY41"/>
<dbReference type="KEGG" id="ocu:103348889"/>
<dbReference type="InterPro" id="IPR029058">
    <property type="entry name" value="AB_hydrolase_fold"/>
</dbReference>
<keyword evidence="5" id="KW-0325">Glycoprotein</keyword>
<reference evidence="7" key="2">
    <citation type="submission" date="2025-08" db="UniProtKB">
        <authorList>
            <consortium name="Ensembl"/>
        </authorList>
    </citation>
    <scope>IDENTIFICATION</scope>
    <source>
        <strain evidence="7">Thorbecke</strain>
    </source>
</reference>
<evidence type="ECO:0008006" key="9">
    <source>
        <dbReference type="Google" id="ProtNLM"/>
    </source>
</evidence>
<feature type="signal peptide" evidence="6">
    <location>
        <begin position="1"/>
        <end position="24"/>
    </location>
</feature>
<keyword evidence="3 6" id="KW-0732">Signal</keyword>
<accession>A0A5F9CY41</accession>
<keyword evidence="8" id="KW-1185">Reference proteome</keyword>
<gene>
    <name evidence="7" type="primary">LOC103348889</name>
</gene>
<dbReference type="PANTHER" id="PTHR11010">
    <property type="entry name" value="PROTEASE S28 PRO-X CARBOXYPEPTIDASE-RELATED"/>
    <property type="match status" value="1"/>
</dbReference>
<reference evidence="7" key="3">
    <citation type="submission" date="2025-09" db="UniProtKB">
        <authorList>
            <consortium name="Ensembl"/>
        </authorList>
    </citation>
    <scope>IDENTIFICATION</scope>
    <source>
        <strain evidence="7">Thorbecke</strain>
    </source>
</reference>
<dbReference type="Bgee" id="ENSOCUG00000035786">
    <property type="expression patterns" value="Expressed in uterus and 2 other cell types or tissues"/>
</dbReference>
<feature type="chain" id="PRO_5023939866" description="Serine protease 16" evidence="6">
    <location>
        <begin position="25"/>
        <end position="494"/>
    </location>
</feature>
<dbReference type="InterPro" id="IPR042269">
    <property type="entry name" value="Ser_carbopepase_S28_SKS"/>
</dbReference>
<dbReference type="Proteomes" id="UP000001811">
    <property type="component" value="Chromosome 7"/>
</dbReference>
<dbReference type="GO" id="GO:0070008">
    <property type="term" value="F:serine-type exopeptidase activity"/>
    <property type="evidence" value="ECO:0007669"/>
    <property type="project" value="InterPro"/>
</dbReference>
<name>A0A5F9CY41_RABIT</name>
<evidence type="ECO:0000256" key="6">
    <source>
        <dbReference type="SAM" id="SignalP"/>
    </source>
</evidence>
<dbReference type="InterPro" id="IPR008758">
    <property type="entry name" value="Peptidase_S28"/>
</dbReference>
<dbReference type="RefSeq" id="XP_008257461.2">
    <property type="nucleotide sequence ID" value="XM_008259239.3"/>
</dbReference>
<evidence type="ECO:0000256" key="2">
    <source>
        <dbReference type="ARBA" id="ARBA00022670"/>
    </source>
</evidence>
<dbReference type="GO" id="GO:0006508">
    <property type="term" value="P:proteolysis"/>
    <property type="evidence" value="ECO:0007669"/>
    <property type="project" value="UniProtKB-KW"/>
</dbReference>
<dbReference type="InParanoid" id="A0A5F9CY41"/>
<evidence type="ECO:0000256" key="5">
    <source>
        <dbReference type="ARBA" id="ARBA00023180"/>
    </source>
</evidence>
<evidence type="ECO:0000256" key="1">
    <source>
        <dbReference type="ARBA" id="ARBA00011079"/>
    </source>
</evidence>
<protein>
    <recommendedName>
        <fullName evidence="9">Serine protease 16</fullName>
    </recommendedName>
</protein>